<dbReference type="STRING" id="333140.AWW68_16315"/>
<accession>A0A150X667</accession>
<dbReference type="Proteomes" id="UP000075606">
    <property type="component" value="Unassembled WGS sequence"/>
</dbReference>
<dbReference type="OrthoDB" id="975426at2"/>
<dbReference type="EMBL" id="LRPC01000028">
    <property type="protein sequence ID" value="KYG74211.1"/>
    <property type="molecule type" value="Genomic_DNA"/>
</dbReference>
<protein>
    <recommendedName>
        <fullName evidence="1">DUF5723 domain-containing protein</fullName>
    </recommendedName>
</protein>
<evidence type="ECO:0000259" key="1">
    <source>
        <dbReference type="Pfam" id="PF18990"/>
    </source>
</evidence>
<proteinExistence type="predicted"/>
<dbReference type="Pfam" id="PF18990">
    <property type="entry name" value="DUF5723"/>
    <property type="match status" value="1"/>
</dbReference>
<evidence type="ECO:0000313" key="2">
    <source>
        <dbReference type="EMBL" id="KYG74211.1"/>
    </source>
</evidence>
<comment type="caution">
    <text evidence="2">The sequence shown here is derived from an EMBL/GenBank/DDBJ whole genome shotgun (WGS) entry which is preliminary data.</text>
</comment>
<name>A0A150X667_9BACT</name>
<dbReference type="AlphaFoldDB" id="A0A150X667"/>
<organism evidence="2 3">
    <name type="scientific">Roseivirga spongicola</name>
    <dbReference type="NCBI Taxonomy" id="333140"/>
    <lineage>
        <taxon>Bacteria</taxon>
        <taxon>Pseudomonadati</taxon>
        <taxon>Bacteroidota</taxon>
        <taxon>Cytophagia</taxon>
        <taxon>Cytophagales</taxon>
        <taxon>Roseivirgaceae</taxon>
        <taxon>Roseivirga</taxon>
    </lineage>
</organism>
<dbReference type="InterPro" id="IPR043781">
    <property type="entry name" value="DUF5723"/>
</dbReference>
<dbReference type="RefSeq" id="WP_068223887.1">
    <property type="nucleotide sequence ID" value="NZ_LRPC01000028.1"/>
</dbReference>
<reference evidence="2 3" key="1">
    <citation type="submission" date="2016-01" db="EMBL/GenBank/DDBJ databases">
        <title>Genome sequencing of Roseivirga spongicola UST030701-084.</title>
        <authorList>
            <person name="Selvaratnam C."/>
            <person name="Thevarajoo S."/>
            <person name="Goh K.M."/>
            <person name="Ee R."/>
            <person name="Chan K.-G."/>
            <person name="Chong C.S."/>
        </authorList>
    </citation>
    <scope>NUCLEOTIDE SEQUENCE [LARGE SCALE GENOMIC DNA]</scope>
    <source>
        <strain evidence="2 3">UST030701-084</strain>
    </source>
</reference>
<feature type="domain" description="DUF5723" evidence="1">
    <location>
        <begin position="44"/>
        <end position="415"/>
    </location>
</feature>
<evidence type="ECO:0000313" key="3">
    <source>
        <dbReference type="Proteomes" id="UP000075606"/>
    </source>
</evidence>
<keyword evidence="3" id="KW-1185">Reference proteome</keyword>
<sequence length="456" mass="51118">METKMRKHILLILAIVVSFSVSAQGFLSFYQLRDIVPQTANFQPAFIPNNSFTLGLPTNVGVTVQGDVKLEELLYKAPGQNDLSINFDVLNGVALERNNINVQVDLNALHLGFKTKKGGFHIFSNVRANVDFVYNKDLIEFLANGNSNSIGATLDFTGSTVRIDAFHEVGFGYARKFLNEKLVVGGRIKLVTGMYHASIEEDAGLRLTTDANDYSWQVQVQNGTVNTAGFGFFGDSDDEGSDMSSYMVSNGNRTVAFDIGAKYKPLHWLEVEAAVNDIGKINWTDEVRNYNTEDTDFTFTGIDLRNQDETADAIQDSLTNKFTSNETQNEFSTTMARRMYLSTSVYLTPNDRFSLLYFKRDALSHMKANYALAYNHKFDKFVVGVLGSMRGENDFNFGANLGTNIGPVQLYLAMDNVLVTNKPEQYSKADFRFGLNLMFGYKKWFKKPDVVDLDEL</sequence>
<gene>
    <name evidence="2" type="ORF">AWW68_16315</name>
</gene>